<keyword evidence="1" id="KW-0732">Signal</keyword>
<dbReference type="Gene3D" id="2.40.160.10">
    <property type="entry name" value="Porin"/>
    <property type="match status" value="1"/>
</dbReference>
<dbReference type="EMBL" id="PYMJ01000018">
    <property type="protein sequence ID" value="PSU46858.1"/>
    <property type="molecule type" value="Genomic_DNA"/>
</dbReference>
<sequence length="348" mass="40015">MNKTLLSIIIIAALPFCSQAAIDVTDNFSISGFGSTSITQSDNKTPLFVNREITDDTCYDCDTTFGLQADWAIWDELSASVQVVKRPQDNWSEPEVEWAYLAYHYNSLSFKAGRLRLPLFLASEYYYVGQAYTWARPPQEVYDSILGFNYFDGLSVSWEYELSDEIVLTAMPYYGFSNTNKTDYDGVTLEFDTERVAGISFDMSGFNYRIHMNYMNAKYRIVPSPTYETLNIYTFGAEYSLDQWHFMAEVETDEIQTNWYTSASYNIDKFTPYVVYGESHQRRKSNSITTGVRYDITHSISVNAEWQNIFMDSEDYNVGNSGQFVAPPIAYGEDKDAQLYTVMLNFVF</sequence>
<name>A0A2T3JDB7_9GAMM</name>
<protein>
    <recommendedName>
        <fullName evidence="2">Porin domain-containing protein</fullName>
    </recommendedName>
</protein>
<proteinExistence type="predicted"/>
<dbReference type="GO" id="GO:0016020">
    <property type="term" value="C:membrane"/>
    <property type="evidence" value="ECO:0007669"/>
    <property type="project" value="InterPro"/>
</dbReference>
<organism evidence="3 4">
    <name type="scientific">Photobacterium frigidiphilum</name>
    <dbReference type="NCBI Taxonomy" id="264736"/>
    <lineage>
        <taxon>Bacteria</taxon>
        <taxon>Pseudomonadati</taxon>
        <taxon>Pseudomonadota</taxon>
        <taxon>Gammaproteobacteria</taxon>
        <taxon>Vibrionales</taxon>
        <taxon>Vibrionaceae</taxon>
        <taxon>Photobacterium</taxon>
    </lineage>
</organism>
<gene>
    <name evidence="3" type="ORF">C9J12_16740</name>
</gene>
<dbReference type="InterPro" id="IPR033900">
    <property type="entry name" value="Gram_neg_porin_domain"/>
</dbReference>
<feature type="chain" id="PRO_5015610605" description="Porin domain-containing protein" evidence="1">
    <location>
        <begin position="21"/>
        <end position="348"/>
    </location>
</feature>
<feature type="domain" description="Porin" evidence="2">
    <location>
        <begin position="12"/>
        <end position="307"/>
    </location>
</feature>
<dbReference type="GO" id="GO:0015288">
    <property type="term" value="F:porin activity"/>
    <property type="evidence" value="ECO:0007669"/>
    <property type="project" value="InterPro"/>
</dbReference>
<evidence type="ECO:0000313" key="3">
    <source>
        <dbReference type="EMBL" id="PSU46858.1"/>
    </source>
</evidence>
<dbReference type="AlphaFoldDB" id="A0A2T3JDB7"/>
<dbReference type="InterPro" id="IPR023614">
    <property type="entry name" value="Porin_dom_sf"/>
</dbReference>
<comment type="caution">
    <text evidence="3">The sequence shown here is derived from an EMBL/GenBank/DDBJ whole genome shotgun (WGS) entry which is preliminary data.</text>
</comment>
<dbReference type="Pfam" id="PF13609">
    <property type="entry name" value="Porin_4"/>
    <property type="match status" value="1"/>
</dbReference>
<accession>A0A2T3JDB7</accession>
<evidence type="ECO:0000259" key="2">
    <source>
        <dbReference type="Pfam" id="PF13609"/>
    </source>
</evidence>
<dbReference type="SUPFAM" id="SSF56935">
    <property type="entry name" value="Porins"/>
    <property type="match status" value="1"/>
</dbReference>
<dbReference type="OrthoDB" id="197869at2"/>
<evidence type="ECO:0000256" key="1">
    <source>
        <dbReference type="SAM" id="SignalP"/>
    </source>
</evidence>
<reference evidence="3 4" key="1">
    <citation type="submission" date="2018-01" db="EMBL/GenBank/DDBJ databases">
        <title>Whole genome sequencing of Histamine producing bacteria.</title>
        <authorList>
            <person name="Butler K."/>
        </authorList>
    </citation>
    <scope>NUCLEOTIDE SEQUENCE [LARGE SCALE GENOMIC DNA]</scope>
    <source>
        <strain evidence="3 4">JCM 12947</strain>
    </source>
</reference>
<evidence type="ECO:0000313" key="4">
    <source>
        <dbReference type="Proteomes" id="UP000240987"/>
    </source>
</evidence>
<dbReference type="Proteomes" id="UP000240987">
    <property type="component" value="Unassembled WGS sequence"/>
</dbReference>
<feature type="signal peptide" evidence="1">
    <location>
        <begin position="1"/>
        <end position="20"/>
    </location>
</feature>
<dbReference type="RefSeq" id="WP_107243758.1">
    <property type="nucleotide sequence ID" value="NZ_PYMJ01000018.1"/>
</dbReference>
<keyword evidence="4" id="KW-1185">Reference proteome</keyword>